<reference evidence="2" key="1">
    <citation type="submission" date="2019-02" db="EMBL/GenBank/DDBJ databases">
        <authorList>
            <person name="Gruber-Vodicka R. H."/>
            <person name="Seah K. B. B."/>
        </authorList>
    </citation>
    <scope>NUCLEOTIDE SEQUENCE</scope>
    <source>
        <strain evidence="2">BECK_SA2B15</strain>
    </source>
</reference>
<protein>
    <submittedName>
        <fullName evidence="2">Molybdopterin oxidoreductase</fullName>
    </submittedName>
</protein>
<dbReference type="Gene3D" id="2.20.25.90">
    <property type="entry name" value="ADC-like domains"/>
    <property type="match status" value="1"/>
</dbReference>
<dbReference type="InterPro" id="IPR006656">
    <property type="entry name" value="Mopterin_OxRdtase"/>
</dbReference>
<dbReference type="AlphaFoldDB" id="A0A450UEL4"/>
<dbReference type="EMBL" id="CAADFG010000026">
    <property type="protein sequence ID" value="VFJ90990.1"/>
    <property type="molecule type" value="Genomic_DNA"/>
</dbReference>
<organism evidence="2">
    <name type="scientific">Candidatus Kentrum eta</name>
    <dbReference type="NCBI Taxonomy" id="2126337"/>
    <lineage>
        <taxon>Bacteria</taxon>
        <taxon>Pseudomonadati</taxon>
        <taxon>Pseudomonadota</taxon>
        <taxon>Gammaproteobacteria</taxon>
        <taxon>Candidatus Kentrum</taxon>
    </lineage>
</organism>
<dbReference type="Gene3D" id="3.40.228.10">
    <property type="entry name" value="Dimethylsulfoxide Reductase, domain 2"/>
    <property type="match status" value="1"/>
</dbReference>
<accession>A0A450UEL4</accession>
<dbReference type="InterPro" id="IPR050612">
    <property type="entry name" value="Prok_Mopterin_Oxidored"/>
</dbReference>
<evidence type="ECO:0000313" key="2">
    <source>
        <dbReference type="EMBL" id="VFJ90990.1"/>
    </source>
</evidence>
<dbReference type="GO" id="GO:0016491">
    <property type="term" value="F:oxidoreductase activity"/>
    <property type="evidence" value="ECO:0007669"/>
    <property type="project" value="InterPro"/>
</dbReference>
<dbReference type="Pfam" id="PF00384">
    <property type="entry name" value="Molybdopterin"/>
    <property type="match status" value="1"/>
</dbReference>
<proteinExistence type="predicted"/>
<dbReference type="PANTHER" id="PTHR43742">
    <property type="entry name" value="TRIMETHYLAMINE-N-OXIDE REDUCTASE"/>
    <property type="match status" value="1"/>
</dbReference>
<dbReference type="Gene3D" id="3.40.50.740">
    <property type="match status" value="1"/>
</dbReference>
<dbReference type="SUPFAM" id="SSF53706">
    <property type="entry name" value="Formate dehydrogenase/DMSO reductase, domains 1-3"/>
    <property type="match status" value="1"/>
</dbReference>
<evidence type="ECO:0000259" key="1">
    <source>
        <dbReference type="Pfam" id="PF00384"/>
    </source>
</evidence>
<name>A0A450UEL4_9GAMM</name>
<feature type="domain" description="Molybdopterin oxidoreductase" evidence="1">
    <location>
        <begin position="57"/>
        <end position="136"/>
    </location>
</feature>
<sequence length="175" mass="19909">MKKDTVCRPCSACYPIEVEVIEKRLVSAKRKSFLEEEKRIPCAKLNAAADIVYSPKRLTSPLIREGKGSANFRAPFWDEALDRVVKGFERHKWESGAHAIAWLRGMAADWGAPWDYANRLMNLFGSPNTIGNGSVCFVARDMAHSFVYPAADKTRSRWFARHGDDPRDHCRRAPR</sequence>
<gene>
    <name evidence="2" type="ORF">BECKH772A_GA0070896_100262</name>
</gene>